<dbReference type="Pfam" id="PF01068">
    <property type="entry name" value="DNA_ligase_A_M"/>
    <property type="match status" value="1"/>
</dbReference>
<dbReference type="GO" id="GO:0006281">
    <property type="term" value="P:DNA repair"/>
    <property type="evidence" value="ECO:0007669"/>
    <property type="project" value="UniProtKB-KW"/>
</dbReference>
<dbReference type="Gene3D" id="3.30.1490.70">
    <property type="match status" value="1"/>
</dbReference>
<dbReference type="Proteomes" id="UP000734854">
    <property type="component" value="Unassembled WGS sequence"/>
</dbReference>
<evidence type="ECO:0000256" key="2">
    <source>
        <dbReference type="ARBA" id="ARBA00022598"/>
    </source>
</evidence>
<accession>A0A8J5GMA7</accession>
<comment type="similarity">
    <text evidence="1">Belongs to the ATP-dependent DNA ligase family.</text>
</comment>
<name>A0A8J5GMA7_ZINOF</name>
<keyword evidence="10" id="KW-0472">Membrane</keyword>
<feature type="transmembrane region" description="Helical" evidence="10">
    <location>
        <begin position="2094"/>
        <end position="2120"/>
    </location>
</feature>
<dbReference type="PANTHER" id="PTHR45674:SF9">
    <property type="entry name" value="DNA LIGASE 3"/>
    <property type="match status" value="1"/>
</dbReference>
<feature type="region of interest" description="Disordered" evidence="9">
    <location>
        <begin position="1600"/>
        <end position="1625"/>
    </location>
</feature>
<evidence type="ECO:0000256" key="6">
    <source>
        <dbReference type="ARBA" id="ARBA00022840"/>
    </source>
</evidence>
<dbReference type="PROSITE" id="PS50160">
    <property type="entry name" value="DNA_LIGASE_A3"/>
    <property type="match status" value="1"/>
</dbReference>
<dbReference type="Pfam" id="PF07522">
    <property type="entry name" value="DRMBL"/>
    <property type="match status" value="2"/>
</dbReference>
<dbReference type="InterPro" id="IPR001279">
    <property type="entry name" value="Metallo-B-lactamas"/>
</dbReference>
<keyword evidence="3" id="KW-0235">DNA replication</keyword>
<dbReference type="Pfam" id="PF04675">
    <property type="entry name" value="DNA_ligase_A_N"/>
    <property type="match status" value="2"/>
</dbReference>
<dbReference type="InterPro" id="IPR050191">
    <property type="entry name" value="ATP-dep_DNA_ligase"/>
</dbReference>
<keyword evidence="13" id="KW-1185">Reference proteome</keyword>
<evidence type="ECO:0000256" key="10">
    <source>
        <dbReference type="SAM" id="Phobius"/>
    </source>
</evidence>
<evidence type="ECO:0000313" key="13">
    <source>
        <dbReference type="Proteomes" id="UP000734854"/>
    </source>
</evidence>
<dbReference type="GO" id="GO:0005524">
    <property type="term" value="F:ATP binding"/>
    <property type="evidence" value="ECO:0007669"/>
    <property type="project" value="UniProtKB-KW"/>
</dbReference>
<dbReference type="SUPFAM" id="SSF56281">
    <property type="entry name" value="Metallo-hydrolase/oxidoreductase"/>
    <property type="match status" value="2"/>
</dbReference>
<dbReference type="CDD" id="cd07969">
    <property type="entry name" value="OBF_DNA_ligase_I"/>
    <property type="match status" value="1"/>
</dbReference>
<dbReference type="GO" id="GO:0003910">
    <property type="term" value="F:DNA ligase (ATP) activity"/>
    <property type="evidence" value="ECO:0007669"/>
    <property type="project" value="InterPro"/>
</dbReference>
<dbReference type="Gene3D" id="1.10.3260.10">
    <property type="entry name" value="DNA ligase, ATP-dependent, N-terminal domain"/>
    <property type="match status" value="3"/>
</dbReference>
<dbReference type="EMBL" id="JACMSC010000009">
    <property type="protein sequence ID" value="KAG6506190.1"/>
    <property type="molecule type" value="Genomic_DNA"/>
</dbReference>
<keyword evidence="2" id="KW-0436">Ligase</keyword>
<dbReference type="GO" id="GO:0003677">
    <property type="term" value="F:DNA binding"/>
    <property type="evidence" value="ECO:0007669"/>
    <property type="project" value="InterPro"/>
</dbReference>
<feature type="region of interest" description="Disordered" evidence="9">
    <location>
        <begin position="563"/>
        <end position="588"/>
    </location>
</feature>
<dbReference type="InterPro" id="IPR012340">
    <property type="entry name" value="NA-bd_OB-fold"/>
</dbReference>
<dbReference type="Pfam" id="PF04679">
    <property type="entry name" value="DNA_ligase_A_C"/>
    <property type="match status" value="1"/>
</dbReference>
<evidence type="ECO:0000256" key="8">
    <source>
        <dbReference type="ARBA" id="ARBA00023242"/>
    </source>
</evidence>
<dbReference type="PANTHER" id="PTHR45674">
    <property type="entry name" value="DNA LIGASE 1/3 FAMILY MEMBER"/>
    <property type="match status" value="1"/>
</dbReference>
<keyword evidence="7" id="KW-0234">DNA repair</keyword>
<keyword evidence="8" id="KW-0539">Nucleus</keyword>
<dbReference type="FunFam" id="2.40.50.140:FF:000220">
    <property type="entry name" value="DNA ligase"/>
    <property type="match status" value="1"/>
</dbReference>
<dbReference type="SUPFAM" id="SSF56091">
    <property type="entry name" value="DNA ligase/mRNA capping enzyme, catalytic domain"/>
    <property type="match status" value="1"/>
</dbReference>
<sequence length="2545" mass="285162">MTGPPSPSCSSSLFLSSYRSFSASLPPSPSLSPLAFRLLSAGSPLPPVPSDFPYSKLIPRTRFVIDGFRSAGDFSVSYFLSHFHSDHYAGLSSAWCKGVIFCSAITARLLVEVLKVPPFFVVSLSLGEVLEIDEWEVAAVDANHCPGAVQFLFRSRGSEGRRAERYIHTGDFRFHESMKLDPVLCEFVGADAVFLDTTYCNPKFVFPSQEESVEHIVSTIKRIKEQNKETGESVLFLIATYVIGKEKILLEISRQCGCLLQVDSRKMQILSVLGLVDSGAFTQDTAVSNIHVIGWNVLGETWPYFRPNFGKMEEIMLERGYSKVVGFVSTGWMYETKKDGFAVRVKGSLEVHLVPYSEHSNYDELREYVKFLRPKRVIPTVGVDIETPDSKHALAMKKHFRGLVDEMANKHDFLLALHRKSDSADLISGNDITVDLNLHGDVDSENIPLQPDMQNFSRLNVEDMEGALKDLQDCLPSWVTQIQSLELLKKFNGDIIAAVTEFFEHETEFYKQANATNNSIVSPCEKIETNLDLLFPLKSPGEIPESGMKNFLSPVKQSVEQILKNTANPPLKKRSSDGGKNKKKKKMKGCPTLYKSGAKQSIITNFFKIASADASSSFTNVNTSRQQISSSIDEDPVAVKICKEDLDKFLQVINDGIPRESAATLMEKAKGNIDVAVDMYYCAFHNVLEDDENLITNNVLKTEGNLLPAADAPIIHLDKNREKLYNSSSDRISLPTLYLKGNFREDKTATNVSLPIDKYCPIEYGQFITACWKAGEPSPYLHLARTFHLVEQEKGKIKTTTMLCNMFRSLLTLSPADVLPALYLCTNRIASDHENMVSLLLRSKCFQQLKTTFLYGFWEQGLLTLGGLELPKVAARGGFWGTKMACLSCQIHMELNVGGSLVVTALEEACGTTRSKIKEMYNKFGDLGKNHHCFLDFEAVTFSDKFLRLTSRPCNILGSGSALRRKNLIVNLMRSCREMEMKFLVRTLVRNLRIGAMMKTILSALAQAVVLNSLPPLASVGISDTTKLQLQINGDDSMTGPPSPSCSSSLFLSSYRSFSASLPPSPSLSPLAFRLLSAGSPLPPVPSDFPYSKLIPRTRFVIDGFRSAGDFSVSYFLSHFHSDHYAGLSSAWCKGVIFCSAITARLLVEVLKVPPFFVVSLSLGEVLEIDEWEVAAVDANHCPGAVQFLFRSRGSEGRRAERYIHTGDFRFHESMKLDPVLCEFVGADAVFLDTTYCNPKFVFPSQEESVEHIVSTIKRIKEQNKETGESVLFLIATYVIGKEKILLEISRQCGCLLQVDSRKMQILSVLGLVDSGAFTQDTAVSNIHVIGWNVLGETWPYFRPNFGKMEEIMLERGYSKVVGFVSTGWMYETKKDGFAVRVKGSLEVHLVPYSEHSNYDELREYVKFLRPKRVIPTVGVDIETPDSKHALAMKKHFRGLVDEMANKHDFLLALHRKSDSADLISGNDITVDLNLHGDVDSENIPLQPDMQNFSRLNVEDMEGALKDLQDCLPSWVTQIQSLELLKKFNGDIIAAVTEFFEHETEFYKQANATNNSIVSPCEKIETNLDLLFPLKSPGEIPESGMKNFLSPVKQSVEQILKNTANPPLKKRSSDGGKNKKKKKMKGCPTLYKSGAKQSIITNFFKIASADASSSFTNVNTSRQQISSSIDEDPVAVKICKEDLDKFLQVINDGIPRESAATLMEKAKGNIDVAVDMYYCAFHNVLEDDENLITNNVLKTEGNLLPAADAPIIHLDKNREKLYNSSSDRISLPTLYLKGNFREDKTATNVSLPIDKYCPIEYGQFITACWKAGEPSPYLHLARTFHLVEQEKGKIKTTTMLCNMFRSLLTLSPADVLPALYLCTNRIASDHENMELNVGGSLVVTALEEACGTTRSKIKEMYNKFGDLGDVAQEIRQTQALLAPPSPILIHHLFCILREIRPCNILVCHSYNNDIPTCTFMLSFSLCSVITGSGSALRRKNLIVNLMRSCREMEMKFLVRTLVRNLRIGAMMKTILSALAQAVVLNSLPPLASVGISDTTKLQLQSVSAAVVEAFNVLPNLDVLIPSLLSKGLEFSARSIEMIPGTPILPMLARFICFLFASFYICISIIFFLFMSMVIWFELEILGPLHFKAHKLYDGQRAQIHRLADGSIRIFSRQMKETTSRFPDLVNIIKDSCKAEASTFILDAEVVAVDRTNGRKLLSFQELSSRERGNKDSSISTEKIRVCTFHCFPQRFLELIFVSSYLISCSAMENARLKYNLHIRVKQCGACFEVLVQYKNCFEVLLDLPLRKRRKYIKDLFYMEKAGYLEFAKEITRDLSCTVSLLIKVEADQAFTNNQVALDRVNLFFEEARNSSCEGIMVKTLDDFGYSASKRCEAWLKVKRDYVEGIGDSLDLVLIGAWHGNGRKAGWYSPFLMACYNPDTEEFQSVCRVMSGFLDSFYLEMKEFLSGEKLLPRKPSYYQTHETPDLWFHPELVWEIRGADLTISPVHHAAVGLVHPSRGISVRLPRYIRSQPDKTPEDCSTSSDIALMYKSQTRKMEVFTED</sequence>
<evidence type="ECO:0000256" key="4">
    <source>
        <dbReference type="ARBA" id="ARBA00022741"/>
    </source>
</evidence>
<dbReference type="FunFam" id="3.40.50.12650:FF:000006">
    <property type="entry name" value="DNA ligase"/>
    <property type="match status" value="2"/>
</dbReference>
<dbReference type="InterPro" id="IPR011084">
    <property type="entry name" value="DRMBL"/>
</dbReference>
<dbReference type="GO" id="GO:0006310">
    <property type="term" value="P:DNA recombination"/>
    <property type="evidence" value="ECO:0007669"/>
    <property type="project" value="InterPro"/>
</dbReference>
<keyword evidence="6" id="KW-0067">ATP-binding</keyword>
<evidence type="ECO:0000256" key="3">
    <source>
        <dbReference type="ARBA" id="ARBA00022705"/>
    </source>
</evidence>
<gene>
    <name evidence="12" type="ORF">ZIOFF_031508</name>
</gene>
<dbReference type="GO" id="GO:0006273">
    <property type="term" value="P:lagging strand elongation"/>
    <property type="evidence" value="ECO:0007669"/>
    <property type="project" value="TreeGrafter"/>
</dbReference>
<dbReference type="CDD" id="cd16273">
    <property type="entry name" value="SNM1A-1C-like_MBL-fold"/>
    <property type="match status" value="2"/>
</dbReference>
<dbReference type="InterPro" id="IPR012308">
    <property type="entry name" value="DNA_ligase_ATP-dep_N"/>
</dbReference>
<dbReference type="SUPFAM" id="SSF117018">
    <property type="entry name" value="ATP-dependent DNA ligase DNA-binding domain"/>
    <property type="match status" value="4"/>
</dbReference>
<dbReference type="Gene3D" id="3.40.50.12650">
    <property type="match status" value="2"/>
</dbReference>
<dbReference type="SUPFAM" id="SSF50249">
    <property type="entry name" value="Nucleic acid-binding proteins"/>
    <property type="match status" value="1"/>
</dbReference>
<protein>
    <recommendedName>
        <fullName evidence="11">ATP-dependent DNA ligase family profile domain-containing protein</fullName>
    </recommendedName>
</protein>
<evidence type="ECO:0000256" key="7">
    <source>
        <dbReference type="ARBA" id="ARBA00023204"/>
    </source>
</evidence>
<dbReference type="Gene3D" id="3.60.15.10">
    <property type="entry name" value="Ribonuclease Z/Hydroxyacylglutathione hydrolase-like"/>
    <property type="match status" value="2"/>
</dbReference>
<evidence type="ECO:0000256" key="1">
    <source>
        <dbReference type="ARBA" id="ARBA00007572"/>
    </source>
</evidence>
<keyword evidence="5" id="KW-0227">DNA damage</keyword>
<evidence type="ECO:0000256" key="9">
    <source>
        <dbReference type="SAM" id="MobiDB-lite"/>
    </source>
</evidence>
<dbReference type="InterPro" id="IPR012310">
    <property type="entry name" value="DNA_ligase_ATP-dep_cent"/>
</dbReference>
<organism evidence="12 13">
    <name type="scientific">Zingiber officinale</name>
    <name type="common">Ginger</name>
    <name type="synonym">Amomum zingiber</name>
    <dbReference type="NCBI Taxonomy" id="94328"/>
    <lineage>
        <taxon>Eukaryota</taxon>
        <taxon>Viridiplantae</taxon>
        <taxon>Streptophyta</taxon>
        <taxon>Embryophyta</taxon>
        <taxon>Tracheophyta</taxon>
        <taxon>Spermatophyta</taxon>
        <taxon>Magnoliopsida</taxon>
        <taxon>Liliopsida</taxon>
        <taxon>Zingiberales</taxon>
        <taxon>Zingiberaceae</taxon>
        <taxon>Zingiber</taxon>
    </lineage>
</organism>
<feature type="domain" description="ATP-dependent DNA ligase family profile" evidence="11">
    <location>
        <begin position="2259"/>
        <end position="2420"/>
    </location>
</feature>
<evidence type="ECO:0000313" key="12">
    <source>
        <dbReference type="EMBL" id="KAG6506190.1"/>
    </source>
</evidence>
<proteinExistence type="inferred from homology"/>
<dbReference type="Gene3D" id="2.40.50.140">
    <property type="entry name" value="Nucleic acid-binding proteins"/>
    <property type="match status" value="1"/>
</dbReference>
<dbReference type="InterPro" id="IPR036599">
    <property type="entry name" value="DNA_ligase_N_sf"/>
</dbReference>
<reference evidence="12 13" key="1">
    <citation type="submission" date="2020-08" db="EMBL/GenBank/DDBJ databases">
        <title>Plant Genome Project.</title>
        <authorList>
            <person name="Zhang R.-G."/>
        </authorList>
    </citation>
    <scope>NUCLEOTIDE SEQUENCE [LARGE SCALE GENOMIC DNA]</scope>
    <source>
        <tissue evidence="12">Rhizome</tissue>
    </source>
</reference>
<comment type="caution">
    <text evidence="12">The sequence shown here is derived from an EMBL/GenBank/DDBJ whole genome shotgun (WGS) entry which is preliminary data.</text>
</comment>
<dbReference type="InterPro" id="IPR036866">
    <property type="entry name" value="RibonucZ/Hydroxyglut_hydro"/>
</dbReference>
<dbReference type="Gene3D" id="3.30.470.30">
    <property type="entry name" value="DNA ligase/mRNA capping enzyme"/>
    <property type="match status" value="1"/>
</dbReference>
<keyword evidence="4" id="KW-0547">Nucleotide-binding</keyword>
<evidence type="ECO:0000259" key="11">
    <source>
        <dbReference type="PROSITE" id="PS50160"/>
    </source>
</evidence>
<keyword evidence="10" id="KW-1133">Transmembrane helix</keyword>
<evidence type="ECO:0000256" key="5">
    <source>
        <dbReference type="ARBA" id="ARBA00022763"/>
    </source>
</evidence>
<dbReference type="SMART" id="SM00849">
    <property type="entry name" value="Lactamase_B"/>
    <property type="match status" value="2"/>
</dbReference>
<dbReference type="InterPro" id="IPR012309">
    <property type="entry name" value="DNA_ligase_ATP-dep_C"/>
</dbReference>
<keyword evidence="10" id="KW-0812">Transmembrane</keyword>